<comment type="caution">
    <text evidence="8">The sequence shown here is derived from an EMBL/GenBank/DDBJ whole genome shotgun (WGS) entry which is preliminary data.</text>
</comment>
<accession>A0ABV1DXC8</accession>
<name>A0ABV1DXC8_9FIRM</name>
<dbReference type="PANTHER" id="PTHR43273">
    <property type="entry name" value="ANAEROBIC SULFATASE-MATURATING ENZYME HOMOLOG ASLB-RELATED"/>
    <property type="match status" value="1"/>
</dbReference>
<dbReference type="EMBL" id="JBBMFD010000001">
    <property type="protein sequence ID" value="MEQ2439304.1"/>
    <property type="molecule type" value="Genomic_DNA"/>
</dbReference>
<dbReference type="Proteomes" id="UP001489509">
    <property type="component" value="Unassembled WGS sequence"/>
</dbReference>
<gene>
    <name evidence="8" type="primary">ccpM</name>
    <name evidence="8" type="ORF">WMO26_00510</name>
</gene>
<evidence type="ECO:0000256" key="1">
    <source>
        <dbReference type="ARBA" id="ARBA00001966"/>
    </source>
</evidence>
<reference evidence="8 9" key="1">
    <citation type="submission" date="2024-03" db="EMBL/GenBank/DDBJ databases">
        <title>Human intestinal bacterial collection.</title>
        <authorList>
            <person name="Pauvert C."/>
            <person name="Hitch T.C.A."/>
            <person name="Clavel T."/>
        </authorList>
    </citation>
    <scope>NUCLEOTIDE SEQUENCE [LARGE SCALE GENOMIC DNA]</scope>
    <source>
        <strain evidence="8 9">CLA-JM-H44</strain>
    </source>
</reference>
<evidence type="ECO:0000313" key="9">
    <source>
        <dbReference type="Proteomes" id="UP001489509"/>
    </source>
</evidence>
<dbReference type="SFLD" id="SFLDS00029">
    <property type="entry name" value="Radical_SAM"/>
    <property type="match status" value="1"/>
</dbReference>
<dbReference type="SFLD" id="SFLDG01386">
    <property type="entry name" value="main_SPASM_domain-containing"/>
    <property type="match status" value="1"/>
</dbReference>
<dbReference type="PROSITE" id="PS01305">
    <property type="entry name" value="MOAA_NIFB_PQQE"/>
    <property type="match status" value="1"/>
</dbReference>
<evidence type="ECO:0000256" key="5">
    <source>
        <dbReference type="ARBA" id="ARBA00023004"/>
    </source>
</evidence>
<proteinExistence type="predicted"/>
<dbReference type="SUPFAM" id="SSF102114">
    <property type="entry name" value="Radical SAM enzymes"/>
    <property type="match status" value="1"/>
</dbReference>
<keyword evidence="2" id="KW-0004">4Fe-4S</keyword>
<dbReference type="PROSITE" id="PS51918">
    <property type="entry name" value="RADICAL_SAM"/>
    <property type="match status" value="1"/>
</dbReference>
<evidence type="ECO:0000259" key="7">
    <source>
        <dbReference type="PROSITE" id="PS51918"/>
    </source>
</evidence>
<dbReference type="InterPro" id="IPR007197">
    <property type="entry name" value="rSAM"/>
</dbReference>
<dbReference type="CDD" id="cd01335">
    <property type="entry name" value="Radical_SAM"/>
    <property type="match status" value="1"/>
</dbReference>
<dbReference type="InterPro" id="IPR013785">
    <property type="entry name" value="Aldolase_TIM"/>
</dbReference>
<dbReference type="SFLD" id="SFLDG01067">
    <property type="entry name" value="SPASM/twitch_domain_containing"/>
    <property type="match status" value="1"/>
</dbReference>
<sequence length="492" mass="56266">MPARPFIHLIKTPLHFYFYEVNKNVLVRIEERLYDYLKHVLSDSQGSLQSNPEMEEKMDQLKKQGYLSADRPLKIEHPYLKSLSYHLSHNVAQMTLQLTQNCNFRCAYCVYGGSDLGTQRGHSSKRMDLETAYACIDFFREHSRDQEMVCIGFYGGEPLLELATIKKLIPYAKKSFEGKKLTFTITTNGSLLTKEVAKYLYDHDVSIVVSLDGPKEIQDRSRRFAADGRGTFETVRKNLEEIQREYPEVYQGLIVNTVVDPRNQVELIHNLFNHDPLFRDLSAHTSMVGTDYSIEQVAITDKFTIGENKEQFKAYMSLLGRYPKQKVSRLTVSSIMTQMDLFLKDMGKIRIFPTMAPGGPCIPGQKRLFVASDGTFFPCERVSETSQAMKIGDIKTGFDLQAAEKLLNIGTLTQEECKDCWAIANCMICARQCDNGGELSKEFKRSHCRDTKRQVHDNLLNYLLLRELQEEMHERERSGGGECVQKGCSISV</sequence>
<keyword evidence="4" id="KW-0479">Metal-binding</keyword>
<keyword evidence="3" id="KW-0949">S-adenosyl-L-methionine</keyword>
<protein>
    <submittedName>
        <fullName evidence="8">Cys-rich peptide radical SAM maturase CcpM</fullName>
    </submittedName>
</protein>
<comment type="cofactor">
    <cofactor evidence="1">
        <name>[4Fe-4S] cluster</name>
        <dbReference type="ChEBI" id="CHEBI:49883"/>
    </cofactor>
</comment>
<keyword evidence="6" id="KW-0411">Iron-sulfur</keyword>
<evidence type="ECO:0000256" key="3">
    <source>
        <dbReference type="ARBA" id="ARBA00022691"/>
    </source>
</evidence>
<evidence type="ECO:0000256" key="4">
    <source>
        <dbReference type="ARBA" id="ARBA00022723"/>
    </source>
</evidence>
<dbReference type="Gene3D" id="3.20.20.70">
    <property type="entry name" value="Aldolase class I"/>
    <property type="match status" value="1"/>
</dbReference>
<dbReference type="Pfam" id="PF04055">
    <property type="entry name" value="Radical_SAM"/>
    <property type="match status" value="1"/>
</dbReference>
<keyword evidence="9" id="KW-1185">Reference proteome</keyword>
<feature type="domain" description="Radical SAM core" evidence="7">
    <location>
        <begin position="86"/>
        <end position="321"/>
    </location>
</feature>
<dbReference type="PANTHER" id="PTHR43273:SF8">
    <property type="entry name" value="RADICAL SAM DOMAIN PROTEIN"/>
    <property type="match status" value="1"/>
</dbReference>
<dbReference type="SFLD" id="SFLDG01384">
    <property type="entry name" value="thioether_bond_formation_requi"/>
    <property type="match status" value="1"/>
</dbReference>
<dbReference type="InterPro" id="IPR023867">
    <property type="entry name" value="Sulphatase_maturase_rSAM"/>
</dbReference>
<organism evidence="8 9">
    <name type="scientific">Solibaculum intestinale</name>
    <dbReference type="NCBI Taxonomy" id="3133165"/>
    <lineage>
        <taxon>Bacteria</taxon>
        <taxon>Bacillati</taxon>
        <taxon>Bacillota</taxon>
        <taxon>Clostridia</taxon>
        <taxon>Eubacteriales</taxon>
        <taxon>Oscillospiraceae</taxon>
        <taxon>Solibaculum</taxon>
    </lineage>
</organism>
<dbReference type="InterPro" id="IPR024001">
    <property type="entry name" value="Cys-rich_pep_rSAM_mat_CcpM"/>
</dbReference>
<dbReference type="RefSeq" id="WP_349217581.1">
    <property type="nucleotide sequence ID" value="NZ_JBBMFD010000001.1"/>
</dbReference>
<keyword evidence="5" id="KW-0408">Iron</keyword>
<evidence type="ECO:0000256" key="6">
    <source>
        <dbReference type="ARBA" id="ARBA00023014"/>
    </source>
</evidence>
<evidence type="ECO:0000256" key="2">
    <source>
        <dbReference type="ARBA" id="ARBA00022485"/>
    </source>
</evidence>
<dbReference type="InterPro" id="IPR000385">
    <property type="entry name" value="MoaA_NifB_PqqE_Fe-S-bd_CS"/>
</dbReference>
<dbReference type="NCBIfam" id="TIGR04068">
    <property type="entry name" value="rSAM_ocin_clost"/>
    <property type="match status" value="1"/>
</dbReference>
<evidence type="ECO:0000313" key="8">
    <source>
        <dbReference type="EMBL" id="MEQ2439304.1"/>
    </source>
</evidence>
<dbReference type="InterPro" id="IPR058240">
    <property type="entry name" value="rSAM_sf"/>
</dbReference>